<evidence type="ECO:0000313" key="2">
    <source>
        <dbReference type="Proteomes" id="UP000184603"/>
    </source>
</evidence>
<reference evidence="1 2" key="1">
    <citation type="submission" date="2016-12" db="EMBL/GenBank/DDBJ databases">
        <authorList>
            <person name="Song W.-J."/>
            <person name="Kurnit D.M."/>
        </authorList>
    </citation>
    <scope>NUCLEOTIDE SEQUENCE [LARGE SCALE GENOMIC DNA]</scope>
    <source>
        <strain evidence="1 2">DSM 18488</strain>
    </source>
</reference>
<keyword evidence="2" id="KW-1185">Reference proteome</keyword>
<dbReference type="RefSeq" id="WP_143170820.1">
    <property type="nucleotide sequence ID" value="NZ_FRFE01000031.1"/>
</dbReference>
<dbReference type="STRING" id="1121416.SAMN02745220_04342"/>
<organism evidence="1 2">
    <name type="scientific">Desulfopila aestuarii DSM 18488</name>
    <dbReference type="NCBI Taxonomy" id="1121416"/>
    <lineage>
        <taxon>Bacteria</taxon>
        <taxon>Pseudomonadati</taxon>
        <taxon>Thermodesulfobacteriota</taxon>
        <taxon>Desulfobulbia</taxon>
        <taxon>Desulfobulbales</taxon>
        <taxon>Desulfocapsaceae</taxon>
        <taxon>Desulfopila</taxon>
    </lineage>
</organism>
<dbReference type="Proteomes" id="UP000184603">
    <property type="component" value="Unassembled WGS sequence"/>
</dbReference>
<dbReference type="EMBL" id="FRFE01000031">
    <property type="protein sequence ID" value="SHO52050.1"/>
    <property type="molecule type" value="Genomic_DNA"/>
</dbReference>
<name>A0A1M7YHE8_9BACT</name>
<proteinExistence type="predicted"/>
<sequence length="140" mass="16780">MDIEEFARTSRLTRKILRWMVRKKVVENPLTEEDLAGLRLLEKIWGKSEMIRLQLAKYSKARRLQLLTSPDFETKWERYAYTRFSNLESGVRLPMKQLINELELTFGFIFTRPHIKRLYKVKQKVYNKRKAIAKSDMLGV</sequence>
<protein>
    <submittedName>
        <fullName evidence="1">Uncharacterized protein</fullName>
    </submittedName>
</protein>
<dbReference type="OrthoDB" id="5395712at2"/>
<accession>A0A1M7YHE8</accession>
<gene>
    <name evidence="1" type="ORF">SAMN02745220_04342</name>
</gene>
<evidence type="ECO:0000313" key="1">
    <source>
        <dbReference type="EMBL" id="SHO52050.1"/>
    </source>
</evidence>
<dbReference type="AlphaFoldDB" id="A0A1M7YHE8"/>